<evidence type="ECO:0000313" key="3">
    <source>
        <dbReference type="EMBL" id="AZQ77575.1"/>
    </source>
</evidence>
<gene>
    <name evidence="3" type="ORF">EJ997_09745</name>
</gene>
<dbReference type="InterPro" id="IPR008984">
    <property type="entry name" value="SMAD_FHA_dom_sf"/>
</dbReference>
<organism evidence="3 4">
    <name type="scientific">Flaviflexus ciconiae</name>
    <dbReference type="NCBI Taxonomy" id="2496867"/>
    <lineage>
        <taxon>Bacteria</taxon>
        <taxon>Bacillati</taxon>
        <taxon>Actinomycetota</taxon>
        <taxon>Actinomycetes</taxon>
        <taxon>Actinomycetales</taxon>
        <taxon>Actinomycetaceae</taxon>
        <taxon>Flaviflexus</taxon>
    </lineage>
</organism>
<dbReference type="SUPFAM" id="SSF49879">
    <property type="entry name" value="SMAD/FHA domain"/>
    <property type="match status" value="1"/>
</dbReference>
<keyword evidence="4" id="KW-1185">Reference proteome</keyword>
<dbReference type="Gene3D" id="2.60.200.20">
    <property type="match status" value="1"/>
</dbReference>
<dbReference type="AlphaFoldDB" id="A0A3Q9G7Q2"/>
<sequence length="233" mass="25110">MGAFGKFERGIENAVNSVFSRAFKSEVKPVEIASAINRAMDEGAAVYSRSRTISPNQFRITLASDDYAKIDQWGRVAIEDELSDHAIKYATSQDYTFLGPIAIAFEEAEEQGTGTVRVTSQTVRGAVAPVTTSVPSAANPIIDVQGQRYLLTGPVTIIGRGSESDIVVDDTGVSRHHLELRVTPRGVIATDLGSTNGSFVEGHRISAATLVDGNTITIGRTRIMFWNSPESYA</sequence>
<dbReference type="InterPro" id="IPR042287">
    <property type="entry name" value="FhaA_N_sf"/>
</dbReference>
<evidence type="ECO:0000259" key="2">
    <source>
        <dbReference type="PROSITE" id="PS50006"/>
    </source>
</evidence>
<dbReference type="Proteomes" id="UP000280344">
    <property type="component" value="Chromosome"/>
</dbReference>
<dbReference type="KEGG" id="flh:EJ997_09745"/>
<accession>A0A3Q9G7Q2</accession>
<protein>
    <submittedName>
        <fullName evidence="3">DUF2662 domain-containing protein</fullName>
    </submittedName>
</protein>
<keyword evidence="1" id="KW-0597">Phosphoprotein</keyword>
<feature type="domain" description="FHA" evidence="2">
    <location>
        <begin position="156"/>
        <end position="205"/>
    </location>
</feature>
<dbReference type="EMBL" id="CP034593">
    <property type="protein sequence ID" value="AZQ77575.1"/>
    <property type="molecule type" value="Genomic_DNA"/>
</dbReference>
<dbReference type="InterPro" id="IPR000253">
    <property type="entry name" value="FHA_dom"/>
</dbReference>
<evidence type="ECO:0000256" key="1">
    <source>
        <dbReference type="ARBA" id="ARBA00022553"/>
    </source>
</evidence>
<dbReference type="PANTHER" id="PTHR23308">
    <property type="entry name" value="NUCLEAR INHIBITOR OF PROTEIN PHOSPHATASE-1"/>
    <property type="match status" value="1"/>
</dbReference>
<proteinExistence type="predicted"/>
<name>A0A3Q9G7Q2_9ACTO</name>
<reference evidence="3 4" key="1">
    <citation type="submission" date="2018-12" db="EMBL/GenBank/DDBJ databases">
        <title>Complete genome sequence of Flaviflexus sp. H23T48.</title>
        <authorList>
            <person name="Bae J.-W."/>
            <person name="Lee J.-Y."/>
        </authorList>
    </citation>
    <scope>NUCLEOTIDE SEQUENCE [LARGE SCALE GENOMIC DNA]</scope>
    <source>
        <strain evidence="3 4">H23T48</strain>
    </source>
</reference>
<dbReference type="Pfam" id="PF12401">
    <property type="entry name" value="FhaA_N"/>
    <property type="match status" value="1"/>
</dbReference>
<dbReference type="Gene3D" id="3.30.2320.60">
    <property type="entry name" value="FhaA, phosphopeptide-binding domain (DUF3662)"/>
    <property type="match status" value="1"/>
</dbReference>
<dbReference type="Pfam" id="PF00498">
    <property type="entry name" value="FHA"/>
    <property type="match status" value="1"/>
</dbReference>
<dbReference type="SMART" id="SM00240">
    <property type="entry name" value="FHA"/>
    <property type="match status" value="1"/>
</dbReference>
<dbReference type="PROSITE" id="PS50006">
    <property type="entry name" value="FHA_DOMAIN"/>
    <property type="match status" value="1"/>
</dbReference>
<dbReference type="InterPro" id="IPR022128">
    <property type="entry name" value="FhaA_N"/>
</dbReference>
<dbReference type="InterPro" id="IPR050923">
    <property type="entry name" value="Cell_Proc_Reg/RNA_Proc"/>
</dbReference>
<dbReference type="CDD" id="cd00060">
    <property type="entry name" value="FHA"/>
    <property type="match status" value="1"/>
</dbReference>
<dbReference type="OrthoDB" id="151099at2"/>
<dbReference type="RefSeq" id="WP_126704378.1">
    <property type="nucleotide sequence ID" value="NZ_CP034593.1"/>
</dbReference>
<evidence type="ECO:0000313" key="4">
    <source>
        <dbReference type="Proteomes" id="UP000280344"/>
    </source>
</evidence>